<gene>
    <name evidence="3" type="ORF">JD81_02880</name>
</gene>
<reference evidence="3 4" key="1">
    <citation type="submission" date="2019-07" db="EMBL/GenBank/DDBJ databases">
        <title>R&amp;d 2014.</title>
        <authorList>
            <person name="Klenk H.-P."/>
        </authorList>
    </citation>
    <scope>NUCLEOTIDE SEQUENCE [LARGE SCALE GENOMIC DNA]</scope>
    <source>
        <strain evidence="3 4">DSM 43912</strain>
    </source>
</reference>
<accession>A0A562WGD4</accession>
<dbReference type="RefSeq" id="WP_145818253.1">
    <property type="nucleotide sequence ID" value="NZ_AP023438.1"/>
</dbReference>
<protein>
    <recommendedName>
        <fullName evidence="5">Ig-like domain-containing protein</fullName>
    </recommendedName>
</protein>
<sequence length="199" mass="20411">MRSPARTRAVAAALAAALAVPGCSTDPDETTQGSTEGLSIAPSTVVSGPVDSGPADGSGDGGTPATTGGGEPHRPPTTTPPATKPTPRPTTDGRPEIVYFRVQRKPSCPAGTTVNPVPGSPVVLEWQARDVDRVALSVDGPGVYADNYPPTGTETLTFPCSGEEGDTQRHTYQLTVTNAEGKRTRTIEVTATVHTIAPV</sequence>
<organism evidence="3 4">
    <name type="scientific">Micromonospora sagamiensis</name>
    <dbReference type="NCBI Taxonomy" id="47875"/>
    <lineage>
        <taxon>Bacteria</taxon>
        <taxon>Bacillati</taxon>
        <taxon>Actinomycetota</taxon>
        <taxon>Actinomycetes</taxon>
        <taxon>Micromonosporales</taxon>
        <taxon>Micromonosporaceae</taxon>
        <taxon>Micromonospora</taxon>
    </lineage>
</organism>
<feature type="chain" id="PRO_5039467026" description="Ig-like domain-containing protein" evidence="2">
    <location>
        <begin position="25"/>
        <end position="199"/>
    </location>
</feature>
<dbReference type="EMBL" id="VLLP01000001">
    <property type="protein sequence ID" value="TWJ29370.1"/>
    <property type="molecule type" value="Genomic_DNA"/>
</dbReference>
<evidence type="ECO:0000313" key="3">
    <source>
        <dbReference type="EMBL" id="TWJ29370.1"/>
    </source>
</evidence>
<feature type="compositionally biased region" description="Polar residues" evidence="1">
    <location>
        <begin position="30"/>
        <end position="46"/>
    </location>
</feature>
<name>A0A562WGD4_9ACTN</name>
<dbReference type="Proteomes" id="UP000319728">
    <property type="component" value="Unassembled WGS sequence"/>
</dbReference>
<feature type="compositionally biased region" description="Gly residues" evidence="1">
    <location>
        <begin position="56"/>
        <end position="70"/>
    </location>
</feature>
<evidence type="ECO:0000256" key="1">
    <source>
        <dbReference type="SAM" id="MobiDB-lite"/>
    </source>
</evidence>
<evidence type="ECO:0008006" key="5">
    <source>
        <dbReference type="Google" id="ProtNLM"/>
    </source>
</evidence>
<comment type="caution">
    <text evidence="3">The sequence shown here is derived from an EMBL/GenBank/DDBJ whole genome shotgun (WGS) entry which is preliminary data.</text>
</comment>
<keyword evidence="4" id="KW-1185">Reference proteome</keyword>
<feature type="compositionally biased region" description="Pro residues" evidence="1">
    <location>
        <begin position="75"/>
        <end position="88"/>
    </location>
</feature>
<feature type="region of interest" description="Disordered" evidence="1">
    <location>
        <begin position="19"/>
        <end position="94"/>
    </location>
</feature>
<evidence type="ECO:0000313" key="4">
    <source>
        <dbReference type="Proteomes" id="UP000319728"/>
    </source>
</evidence>
<keyword evidence="2" id="KW-0732">Signal</keyword>
<dbReference type="OrthoDB" id="3697810at2"/>
<feature type="signal peptide" evidence="2">
    <location>
        <begin position="1"/>
        <end position="24"/>
    </location>
</feature>
<dbReference type="AlphaFoldDB" id="A0A562WGD4"/>
<evidence type="ECO:0000256" key="2">
    <source>
        <dbReference type="SAM" id="SignalP"/>
    </source>
</evidence>
<proteinExistence type="predicted"/>